<feature type="transmembrane region" description="Helical" evidence="7">
    <location>
        <begin position="157"/>
        <end position="176"/>
    </location>
</feature>
<evidence type="ECO:0000256" key="7">
    <source>
        <dbReference type="SAM" id="Phobius"/>
    </source>
</evidence>
<dbReference type="InterPro" id="IPR002259">
    <property type="entry name" value="Eqnu_transpt"/>
</dbReference>
<keyword evidence="4 7" id="KW-0812">Transmembrane</keyword>
<feature type="transmembrane region" description="Helical" evidence="7">
    <location>
        <begin position="123"/>
        <end position="150"/>
    </location>
</feature>
<evidence type="ECO:0000256" key="6">
    <source>
        <dbReference type="ARBA" id="ARBA00023136"/>
    </source>
</evidence>
<keyword evidence="9" id="KW-1185">Reference proteome</keyword>
<feature type="transmembrane region" description="Helical" evidence="7">
    <location>
        <begin position="92"/>
        <end position="111"/>
    </location>
</feature>
<feature type="transmembrane region" description="Helical" evidence="7">
    <location>
        <begin position="188"/>
        <end position="211"/>
    </location>
</feature>
<accession>A0ABV2ASD4</accession>
<comment type="caution">
    <text evidence="8">The sequence shown here is derived from an EMBL/GenBank/DDBJ whole genome shotgun (WGS) entry which is preliminary data.</text>
</comment>
<reference evidence="8 9" key="1">
    <citation type="journal article" date="2024" name="BMC Biol.">
        <title>Comparative genomics of Ascetosporea gives new insight into the evolutionary basis for animal parasitism in Rhizaria.</title>
        <authorList>
            <person name="Hiltunen Thoren M."/>
            <person name="Onut-Brannstrom I."/>
            <person name="Alfjorden A."/>
            <person name="Peckova H."/>
            <person name="Swords F."/>
            <person name="Hooper C."/>
            <person name="Holzer A.S."/>
            <person name="Bass D."/>
            <person name="Burki F."/>
        </authorList>
    </citation>
    <scope>NUCLEOTIDE SEQUENCE [LARGE SCALE GENOMIC DNA]</scope>
    <source>
        <strain evidence="8">20-A016</strain>
    </source>
</reference>
<evidence type="ECO:0000313" key="9">
    <source>
        <dbReference type="Proteomes" id="UP001439008"/>
    </source>
</evidence>
<gene>
    <name evidence="8" type="ORF">MHBO_003997</name>
</gene>
<evidence type="ECO:0000256" key="3">
    <source>
        <dbReference type="ARBA" id="ARBA00022448"/>
    </source>
</evidence>
<feature type="transmembrane region" description="Helical" evidence="7">
    <location>
        <begin position="241"/>
        <end position="258"/>
    </location>
</feature>
<protein>
    <submittedName>
        <fullName evidence="8">Uncharacterized protein</fullName>
    </submittedName>
</protein>
<comment type="subcellular location">
    <subcellularLocation>
        <location evidence="1">Membrane</location>
        <topology evidence="1">Multi-pass membrane protein</topology>
    </subcellularLocation>
</comment>
<proteinExistence type="inferred from homology"/>
<evidence type="ECO:0000256" key="2">
    <source>
        <dbReference type="ARBA" id="ARBA00007965"/>
    </source>
</evidence>
<dbReference type="EMBL" id="JBDODL010002916">
    <property type="protein sequence ID" value="MES1922479.1"/>
    <property type="molecule type" value="Genomic_DNA"/>
</dbReference>
<organism evidence="8 9">
    <name type="scientific">Bonamia ostreae</name>
    <dbReference type="NCBI Taxonomy" id="126728"/>
    <lineage>
        <taxon>Eukaryota</taxon>
        <taxon>Sar</taxon>
        <taxon>Rhizaria</taxon>
        <taxon>Endomyxa</taxon>
        <taxon>Ascetosporea</taxon>
        <taxon>Haplosporida</taxon>
        <taxon>Bonamia</taxon>
    </lineage>
</organism>
<evidence type="ECO:0000256" key="5">
    <source>
        <dbReference type="ARBA" id="ARBA00022989"/>
    </source>
</evidence>
<dbReference type="PANTHER" id="PTHR10332:SF10">
    <property type="entry name" value="EQUILIBRATIVE NUCLEOSIDE TRANSPORTER 4"/>
    <property type="match status" value="1"/>
</dbReference>
<evidence type="ECO:0000313" key="8">
    <source>
        <dbReference type="EMBL" id="MES1922479.1"/>
    </source>
</evidence>
<name>A0ABV2ASD4_9EUKA</name>
<dbReference type="PANTHER" id="PTHR10332">
    <property type="entry name" value="EQUILIBRATIVE NUCLEOSIDE TRANSPORTER"/>
    <property type="match status" value="1"/>
</dbReference>
<keyword evidence="3" id="KW-0813">Transport</keyword>
<feature type="transmembrane region" description="Helical" evidence="7">
    <location>
        <begin position="62"/>
        <end position="80"/>
    </location>
</feature>
<evidence type="ECO:0000256" key="1">
    <source>
        <dbReference type="ARBA" id="ARBA00004141"/>
    </source>
</evidence>
<feature type="non-terminal residue" evidence="8">
    <location>
        <position position="312"/>
    </location>
</feature>
<feature type="transmembrane region" description="Helical" evidence="7">
    <location>
        <begin position="278"/>
        <end position="296"/>
    </location>
</feature>
<keyword evidence="5 7" id="KW-1133">Transmembrane helix</keyword>
<keyword evidence="6 7" id="KW-0472">Membrane</keyword>
<comment type="similarity">
    <text evidence="2">Belongs to the SLC29A/ENT transporter (TC 2.A.57) family.</text>
</comment>
<dbReference type="Proteomes" id="UP001439008">
    <property type="component" value="Unassembled WGS sequence"/>
</dbReference>
<sequence length="312" mass="35152">MSDMEPDKLNIPKCITTVSADANSRKTFCACILIGALILSPYSAVAQSSQLWRNLFGAQKMGASNWILTLPTPFVTLLMLKAENLFSIRKRLFASWALQIPVSFGVAFFPYRYFTDHKNTHFYFFLASVFCTAFLFAVAQSSFFSFCSLLPEQFVKAVPAGMSIAGLLTMLAWLILSSTVEYKRSPLSLLLAFNGIVVVSMFVCIAAFLYLTRAAFTKKFIAPEKRKIVTFAQLFFVWRKIRLFSLLIGSLMAINFLFSPTLCFGFKSSAPMFRENWGSILLLNIAFFSAASRVLTNCQPKFFCHLFGEKFI</sequence>
<evidence type="ECO:0000256" key="4">
    <source>
        <dbReference type="ARBA" id="ARBA00022692"/>
    </source>
</evidence>